<evidence type="ECO:0000313" key="5">
    <source>
        <dbReference type="Proteomes" id="UP000245884"/>
    </source>
</evidence>
<evidence type="ECO:0000259" key="3">
    <source>
        <dbReference type="PROSITE" id="PS50069"/>
    </source>
</evidence>
<dbReference type="GO" id="GO:0005680">
    <property type="term" value="C:anaphase-promoting complex"/>
    <property type="evidence" value="ECO:0007669"/>
    <property type="project" value="TreeGrafter"/>
</dbReference>
<dbReference type="GO" id="GO:0007091">
    <property type="term" value="P:metaphase/anaphase transition of mitotic cell cycle"/>
    <property type="evidence" value="ECO:0007669"/>
    <property type="project" value="TreeGrafter"/>
</dbReference>
<dbReference type="OrthoDB" id="5581181at2759"/>
<dbReference type="Pfam" id="PF25773">
    <property type="entry name" value="TPR_ANAPC2"/>
    <property type="match status" value="1"/>
</dbReference>
<organism evidence="4 5">
    <name type="scientific">Jaminaea rosea</name>
    <dbReference type="NCBI Taxonomy" id="1569628"/>
    <lineage>
        <taxon>Eukaryota</taxon>
        <taxon>Fungi</taxon>
        <taxon>Dikarya</taxon>
        <taxon>Basidiomycota</taxon>
        <taxon>Ustilaginomycotina</taxon>
        <taxon>Exobasidiomycetes</taxon>
        <taxon>Microstromatales</taxon>
        <taxon>Microstromatales incertae sedis</taxon>
        <taxon>Jaminaea</taxon>
    </lineage>
</organism>
<dbReference type="SUPFAM" id="SSF75632">
    <property type="entry name" value="Cullin homology domain"/>
    <property type="match status" value="1"/>
</dbReference>
<sequence>MDVELTKGRAFQLFDLIADWPDSTPAVGDLKESISQTSLRLFISQTLSASLRKRLLHPGARTRDILQLYVSLVYAVRHIDPQGIVLSRVAGPIRRYLRARPDIVHVIVSSLLGGGDEDDAGFEQLRSELDAAGAEVGTGPATGAAGRHDTSESPTDYLDPNWTPRPIDAGPSYRQSRSADVIAMLVSIFDDRATFVKALEVSTARALLKSRGYDVQTEYRNNEVLKRRFGDAALARCDVMLQDVVDSRRTDASVWSVLEQAQHDAAMKPLITSRHFWPDLE</sequence>
<dbReference type="Gene3D" id="1.20.1310.10">
    <property type="entry name" value="Cullin Repeats"/>
    <property type="match status" value="1"/>
</dbReference>
<reference evidence="4 5" key="1">
    <citation type="journal article" date="2018" name="Mol. Biol. Evol.">
        <title>Broad Genomic Sampling Reveals a Smut Pathogenic Ancestry of the Fungal Clade Ustilaginomycotina.</title>
        <authorList>
            <person name="Kijpornyongpan T."/>
            <person name="Mondo S.J."/>
            <person name="Barry K."/>
            <person name="Sandor L."/>
            <person name="Lee J."/>
            <person name="Lipzen A."/>
            <person name="Pangilinan J."/>
            <person name="LaButti K."/>
            <person name="Hainaut M."/>
            <person name="Henrissat B."/>
            <person name="Grigoriev I.V."/>
            <person name="Spatafora J.W."/>
            <person name="Aime M.C."/>
        </authorList>
    </citation>
    <scope>NUCLEOTIDE SEQUENCE [LARGE SCALE GENOMIC DNA]</scope>
    <source>
        <strain evidence="4 5">MCA 5214</strain>
    </source>
</reference>
<protein>
    <recommendedName>
        <fullName evidence="3">Cullin family profile domain-containing protein</fullName>
    </recommendedName>
</protein>
<feature type="non-terminal residue" evidence="4">
    <location>
        <position position="281"/>
    </location>
</feature>
<dbReference type="InterPro" id="IPR044554">
    <property type="entry name" value="ANAPC2"/>
</dbReference>
<evidence type="ECO:0000313" key="4">
    <source>
        <dbReference type="EMBL" id="PWN28331.1"/>
    </source>
</evidence>
<dbReference type="InterPro" id="IPR016158">
    <property type="entry name" value="Cullin_homology"/>
</dbReference>
<dbReference type="EMBL" id="KZ819665">
    <property type="protein sequence ID" value="PWN28331.1"/>
    <property type="molecule type" value="Genomic_DNA"/>
</dbReference>
<name>A0A316UVH8_9BASI</name>
<evidence type="ECO:0000256" key="1">
    <source>
        <dbReference type="PROSITE-ProRule" id="PRU00330"/>
    </source>
</evidence>
<comment type="similarity">
    <text evidence="1">Belongs to the cullin family.</text>
</comment>
<dbReference type="PANTHER" id="PTHR45957">
    <property type="entry name" value="ANAPHASE-PROMOTING COMPLEX SUBUNIT 2"/>
    <property type="match status" value="1"/>
</dbReference>
<accession>A0A316UVH8</accession>
<feature type="region of interest" description="Disordered" evidence="2">
    <location>
        <begin position="136"/>
        <end position="173"/>
    </location>
</feature>
<keyword evidence="5" id="KW-1185">Reference proteome</keyword>
<dbReference type="PANTHER" id="PTHR45957:SF1">
    <property type="entry name" value="ANAPHASE-PROMOTING COMPLEX SUBUNIT 2"/>
    <property type="match status" value="1"/>
</dbReference>
<feature type="domain" description="Cullin family profile" evidence="3">
    <location>
        <begin position="149"/>
        <end position="281"/>
    </location>
</feature>
<dbReference type="InterPro" id="IPR057975">
    <property type="entry name" value="TPR_ANAPC2"/>
</dbReference>
<dbReference type="Proteomes" id="UP000245884">
    <property type="component" value="Unassembled WGS sequence"/>
</dbReference>
<dbReference type="InterPro" id="IPR036317">
    <property type="entry name" value="Cullin_homology_sf"/>
</dbReference>
<gene>
    <name evidence="4" type="ORF">BDZ90DRAFT_218601</name>
</gene>
<dbReference type="PROSITE" id="PS50069">
    <property type="entry name" value="CULLIN_2"/>
    <property type="match status" value="1"/>
</dbReference>
<dbReference type="RefSeq" id="XP_025362943.1">
    <property type="nucleotide sequence ID" value="XM_025504372.1"/>
</dbReference>
<dbReference type="AlphaFoldDB" id="A0A316UVH8"/>
<dbReference type="GO" id="GO:0070979">
    <property type="term" value="P:protein K11-linked ubiquitination"/>
    <property type="evidence" value="ECO:0007669"/>
    <property type="project" value="TreeGrafter"/>
</dbReference>
<proteinExistence type="inferred from homology"/>
<dbReference type="GeneID" id="37026195"/>
<evidence type="ECO:0000256" key="2">
    <source>
        <dbReference type="SAM" id="MobiDB-lite"/>
    </source>
</evidence>
<dbReference type="STRING" id="1569628.A0A316UVH8"/>